<dbReference type="Proteomes" id="UP000250235">
    <property type="component" value="Unassembled WGS sequence"/>
</dbReference>
<dbReference type="AlphaFoldDB" id="A0A2Z7B1N9"/>
<proteinExistence type="predicted"/>
<name>A0A2Z7B1N9_9LAMI</name>
<sequence length="181" mass="19848">MPNPVHDQNLNSFVGLHYKTDKNFTESPRRDGRKKFRRRRRAVTTTATAREGGDTTSRGLTTFVTPKHIFGLTHRIMVKRLATSPHDPLGITDSACKNQSVMVSVQYFPFNSNIPIRSTTIVVALEEESAGRCVVPENSNAIIGVVTTGFECLPPSCDGLMGSEDHGPMISPVDTPCGYRG</sequence>
<evidence type="ECO:0000313" key="3">
    <source>
        <dbReference type="Proteomes" id="UP000250235"/>
    </source>
</evidence>
<evidence type="ECO:0000256" key="1">
    <source>
        <dbReference type="SAM" id="MobiDB-lite"/>
    </source>
</evidence>
<evidence type="ECO:0000313" key="2">
    <source>
        <dbReference type="EMBL" id="KZV27170.1"/>
    </source>
</evidence>
<protein>
    <submittedName>
        <fullName evidence="2">Uncharacterized protein</fullName>
    </submittedName>
</protein>
<dbReference type="EMBL" id="KV010654">
    <property type="protein sequence ID" value="KZV27170.1"/>
    <property type="molecule type" value="Genomic_DNA"/>
</dbReference>
<gene>
    <name evidence="2" type="ORF">F511_24980</name>
</gene>
<feature type="compositionally biased region" description="Basic residues" evidence="1">
    <location>
        <begin position="31"/>
        <end position="42"/>
    </location>
</feature>
<keyword evidence="3" id="KW-1185">Reference proteome</keyword>
<feature type="region of interest" description="Disordered" evidence="1">
    <location>
        <begin position="21"/>
        <end position="57"/>
    </location>
</feature>
<reference evidence="2 3" key="1">
    <citation type="journal article" date="2015" name="Proc. Natl. Acad. Sci. U.S.A.">
        <title>The resurrection genome of Boea hygrometrica: A blueprint for survival of dehydration.</title>
        <authorList>
            <person name="Xiao L."/>
            <person name="Yang G."/>
            <person name="Zhang L."/>
            <person name="Yang X."/>
            <person name="Zhao S."/>
            <person name="Ji Z."/>
            <person name="Zhou Q."/>
            <person name="Hu M."/>
            <person name="Wang Y."/>
            <person name="Chen M."/>
            <person name="Xu Y."/>
            <person name="Jin H."/>
            <person name="Xiao X."/>
            <person name="Hu G."/>
            <person name="Bao F."/>
            <person name="Hu Y."/>
            <person name="Wan P."/>
            <person name="Li L."/>
            <person name="Deng X."/>
            <person name="Kuang T."/>
            <person name="Xiang C."/>
            <person name="Zhu J.K."/>
            <person name="Oliver M.J."/>
            <person name="He Y."/>
        </authorList>
    </citation>
    <scope>NUCLEOTIDE SEQUENCE [LARGE SCALE GENOMIC DNA]</scope>
    <source>
        <strain evidence="3">cv. XS01</strain>
    </source>
</reference>
<organism evidence="2 3">
    <name type="scientific">Dorcoceras hygrometricum</name>
    <dbReference type="NCBI Taxonomy" id="472368"/>
    <lineage>
        <taxon>Eukaryota</taxon>
        <taxon>Viridiplantae</taxon>
        <taxon>Streptophyta</taxon>
        <taxon>Embryophyta</taxon>
        <taxon>Tracheophyta</taxon>
        <taxon>Spermatophyta</taxon>
        <taxon>Magnoliopsida</taxon>
        <taxon>eudicotyledons</taxon>
        <taxon>Gunneridae</taxon>
        <taxon>Pentapetalae</taxon>
        <taxon>asterids</taxon>
        <taxon>lamiids</taxon>
        <taxon>Lamiales</taxon>
        <taxon>Gesneriaceae</taxon>
        <taxon>Didymocarpoideae</taxon>
        <taxon>Trichosporeae</taxon>
        <taxon>Loxocarpinae</taxon>
        <taxon>Dorcoceras</taxon>
    </lineage>
</organism>
<feature type="compositionally biased region" description="Basic and acidic residues" evidence="1">
    <location>
        <begin position="21"/>
        <end position="30"/>
    </location>
</feature>
<accession>A0A2Z7B1N9</accession>